<dbReference type="GeneTree" id="ENSGT01090000261861"/>
<dbReference type="PROSITE" id="PS51257">
    <property type="entry name" value="PROKAR_LIPOPROTEIN"/>
    <property type="match status" value="1"/>
</dbReference>
<dbReference type="Pfam" id="PF07686">
    <property type="entry name" value="V-set"/>
    <property type="match status" value="1"/>
</dbReference>
<reference evidence="4" key="2">
    <citation type="submission" date="2020-02" db="EMBL/GenBank/DDBJ databases">
        <title>Esox lucius (northern pike) genome, fEsoLuc1, primary haplotype.</title>
        <authorList>
            <person name="Myers G."/>
            <person name="Karagic N."/>
            <person name="Meyer A."/>
            <person name="Pippel M."/>
            <person name="Reichard M."/>
            <person name="Winkler S."/>
            <person name="Tracey A."/>
            <person name="Sims Y."/>
            <person name="Howe K."/>
            <person name="Rhie A."/>
            <person name="Formenti G."/>
            <person name="Durbin R."/>
            <person name="Fedrigo O."/>
            <person name="Jarvis E.D."/>
        </authorList>
    </citation>
    <scope>NUCLEOTIDE SEQUENCE [LARGE SCALE GENOMIC DNA]</scope>
</reference>
<accession>A0A6Q2ZN13</accession>
<dbReference type="Bgee" id="ENSELUG00000026151">
    <property type="expression patterns" value="Expressed in spleen and 8 other cell types or tissues"/>
</dbReference>
<dbReference type="Proteomes" id="UP000265140">
    <property type="component" value="Chromosome 1"/>
</dbReference>
<feature type="compositionally biased region" description="Basic and acidic residues" evidence="1">
    <location>
        <begin position="379"/>
        <end position="388"/>
    </location>
</feature>
<keyword evidence="2" id="KW-0812">Transmembrane</keyword>
<evidence type="ECO:0000313" key="4">
    <source>
        <dbReference type="Ensembl" id="ENSELUP00000079343.2"/>
    </source>
</evidence>
<feature type="compositionally biased region" description="Basic and acidic residues" evidence="1">
    <location>
        <begin position="240"/>
        <end position="251"/>
    </location>
</feature>
<organism evidence="4 5">
    <name type="scientific">Esox lucius</name>
    <name type="common">Northern pike</name>
    <dbReference type="NCBI Taxonomy" id="8010"/>
    <lineage>
        <taxon>Eukaryota</taxon>
        <taxon>Metazoa</taxon>
        <taxon>Chordata</taxon>
        <taxon>Craniata</taxon>
        <taxon>Vertebrata</taxon>
        <taxon>Euteleostomi</taxon>
        <taxon>Actinopterygii</taxon>
        <taxon>Neopterygii</taxon>
        <taxon>Teleostei</taxon>
        <taxon>Protacanthopterygii</taxon>
        <taxon>Esociformes</taxon>
        <taxon>Esocidae</taxon>
        <taxon>Esox</taxon>
    </lineage>
</organism>
<dbReference type="InterPro" id="IPR003599">
    <property type="entry name" value="Ig_sub"/>
</dbReference>
<dbReference type="InterPro" id="IPR013783">
    <property type="entry name" value="Ig-like_fold"/>
</dbReference>
<reference evidence="4" key="3">
    <citation type="submission" date="2025-08" db="UniProtKB">
        <authorList>
            <consortium name="Ensembl"/>
        </authorList>
    </citation>
    <scope>IDENTIFICATION</scope>
</reference>
<feature type="region of interest" description="Disordered" evidence="1">
    <location>
        <begin position="224"/>
        <end position="251"/>
    </location>
</feature>
<evidence type="ECO:0000313" key="5">
    <source>
        <dbReference type="Proteomes" id="UP000265140"/>
    </source>
</evidence>
<dbReference type="InterPro" id="IPR036179">
    <property type="entry name" value="Ig-like_dom_sf"/>
</dbReference>
<feature type="region of interest" description="Disordered" evidence="1">
    <location>
        <begin position="451"/>
        <end position="479"/>
    </location>
</feature>
<dbReference type="SMART" id="SM00409">
    <property type="entry name" value="IG"/>
    <property type="match status" value="1"/>
</dbReference>
<proteinExistence type="predicted"/>
<evidence type="ECO:0000259" key="3">
    <source>
        <dbReference type="SMART" id="SM00409"/>
    </source>
</evidence>
<dbReference type="InterPro" id="IPR013106">
    <property type="entry name" value="Ig_V-set"/>
</dbReference>
<feature type="transmembrane region" description="Helical" evidence="2">
    <location>
        <begin position="141"/>
        <end position="166"/>
    </location>
</feature>
<evidence type="ECO:0000256" key="2">
    <source>
        <dbReference type="SAM" id="Phobius"/>
    </source>
</evidence>
<dbReference type="SUPFAM" id="SSF48726">
    <property type="entry name" value="Immunoglobulin"/>
    <property type="match status" value="1"/>
</dbReference>
<feature type="domain" description="Immunoglobulin" evidence="3">
    <location>
        <begin position="31"/>
        <end position="145"/>
    </location>
</feature>
<keyword evidence="5" id="KW-1185">Reference proteome</keyword>
<reference evidence="4" key="4">
    <citation type="submission" date="2025-09" db="UniProtKB">
        <authorList>
            <consortium name="Ensembl"/>
        </authorList>
    </citation>
    <scope>IDENTIFICATION</scope>
</reference>
<protein>
    <recommendedName>
        <fullName evidence="3">Immunoglobulin domain-containing protein</fullName>
    </recommendedName>
</protein>
<keyword evidence="2" id="KW-1133">Transmembrane helix</keyword>
<dbReference type="Gene3D" id="2.60.40.10">
    <property type="entry name" value="Immunoglobulins"/>
    <property type="match status" value="1"/>
</dbReference>
<name>A0A6Q2ZN13_ESOLU</name>
<evidence type="ECO:0000256" key="1">
    <source>
        <dbReference type="SAM" id="MobiDB-lite"/>
    </source>
</evidence>
<sequence length="479" mass="55339">MFSVKTNSWYFWMVTYYTSVASMGCLDSCNKSTLQASLGSVVLLSCSFGSMYLEKSPYRTWVVWSHGSNSSLVNITSFGQVDFLDSKQGRVKVFPNEGRLGNFSIRIDALQASDLGSYCCELHSKDQCHRVDLGEGFENTYLQVLFFSVGGAAGLIVLLSICFCLMKWTGVSCKNEDDYVNTSISSGASRERPIYENNEHDPTKMQHDLTIIQHDQTRIQHDQTRIQQDPSRIQHGPTRIQHDQTRIQHDQTRIRHHPTRMQDDPNRIQHHPTGMQDDPTRIQHDPTRIQHHPNRMQDDPTRIQHDPTRIQHGPTRIQQDLPGIQQDPTRIQHHPTRMQDDPNRIQHHPTGMQDDPTRIQHDPTRIQHDPTRIQQDLTEIQHHQEPPRNRKKAVRFSNTPARDLSEKKKGFHTELMNILRQSSLGRHYYANQAEINQQARAQMDICQKANDAETNQEDRSQMDNTQRAAFSDILGHTRN</sequence>
<feature type="region of interest" description="Disordered" evidence="1">
    <location>
        <begin position="379"/>
        <end position="404"/>
    </location>
</feature>
<dbReference type="Ensembl" id="ENSELUT00000063153.2">
    <property type="protein sequence ID" value="ENSELUP00000079343.2"/>
    <property type="gene ID" value="ENSELUG00000026151.2"/>
</dbReference>
<dbReference type="AlphaFoldDB" id="A0A6Q2ZN13"/>
<keyword evidence="2" id="KW-0472">Membrane</keyword>
<reference evidence="5" key="1">
    <citation type="journal article" date="2014" name="PLoS ONE">
        <title>The genome and linkage map of the northern pike (Esox lucius): conserved synteny revealed between the salmonid sister group and the Neoteleostei.</title>
        <authorList>
            <person name="Rondeau E.B."/>
            <person name="Minkley D.R."/>
            <person name="Leong J.S."/>
            <person name="Messmer A.M."/>
            <person name="Jantzen J.R."/>
            <person name="von Schalburg K.R."/>
            <person name="Lemon C."/>
            <person name="Bird N.H."/>
            <person name="Koop B.F."/>
        </authorList>
    </citation>
    <scope>NUCLEOTIDE SEQUENCE</scope>
</reference>